<comment type="subcellular location">
    <subcellularLocation>
        <location evidence="2">Chromosome</location>
    </subcellularLocation>
    <subcellularLocation>
        <location evidence="1">Nucleus</location>
    </subcellularLocation>
</comment>
<dbReference type="AlphaFoldDB" id="A0A2A2LMY9"/>
<proteinExistence type="inferred from homology"/>
<dbReference type="GO" id="GO:0000786">
    <property type="term" value="C:nucleosome"/>
    <property type="evidence" value="ECO:0007669"/>
    <property type="project" value="UniProtKB-KW"/>
</dbReference>
<dbReference type="SMART" id="SM00428">
    <property type="entry name" value="H3"/>
    <property type="match status" value="1"/>
</dbReference>
<evidence type="ECO:0000256" key="17">
    <source>
        <dbReference type="ARBA" id="ARBA00048513"/>
    </source>
</evidence>
<feature type="domain" description="AB hydrolase-1" evidence="21">
    <location>
        <begin position="187"/>
        <end position="426"/>
    </location>
</feature>
<comment type="catalytic activity">
    <reaction evidence="13">
        <text>a 1,3-diacyl-sn-glycerol + H2O = a 1-acyl-sn-glycerol + a fatty acid + H(+)</text>
        <dbReference type="Rhea" id="RHEA:38503"/>
        <dbReference type="ChEBI" id="CHEBI:15377"/>
        <dbReference type="ChEBI" id="CHEBI:15378"/>
        <dbReference type="ChEBI" id="CHEBI:28868"/>
        <dbReference type="ChEBI" id="CHEBI:64683"/>
        <dbReference type="ChEBI" id="CHEBI:77272"/>
    </reaction>
</comment>
<dbReference type="CDD" id="cd22911">
    <property type="entry name" value="HFD_H3"/>
    <property type="match status" value="1"/>
</dbReference>
<evidence type="ECO:0000256" key="15">
    <source>
        <dbReference type="ARBA" id="ARBA00048283"/>
    </source>
</evidence>
<dbReference type="InterPro" id="IPR029058">
    <property type="entry name" value="AB_hydrolase_fold"/>
</dbReference>
<feature type="compositionally biased region" description="Polar residues" evidence="19">
    <location>
        <begin position="22"/>
        <end position="38"/>
    </location>
</feature>
<keyword evidence="7" id="KW-0238">DNA-binding</keyword>
<dbReference type="Pfam" id="PF00561">
    <property type="entry name" value="Abhydrolase_1"/>
    <property type="match status" value="1"/>
</dbReference>
<dbReference type="EC" id="3.1.1.116" evidence="10"/>
<comment type="caution">
    <text evidence="22">The sequence shown here is derived from an EMBL/GenBank/DDBJ whole genome shotgun (WGS) entry which is preliminary data.</text>
</comment>
<feature type="compositionally biased region" description="Basic residues" evidence="19">
    <location>
        <begin position="1"/>
        <end position="13"/>
    </location>
</feature>
<dbReference type="InterPro" id="IPR007125">
    <property type="entry name" value="H2A/H2B/H3"/>
</dbReference>
<comment type="catalytic activity">
    <reaction evidence="12">
        <text>a 1,2-diacyl-sn-glycerol + H2O = a 2-acylglycerol + a fatty acid + H(+)</text>
        <dbReference type="Rhea" id="RHEA:33275"/>
        <dbReference type="ChEBI" id="CHEBI:15377"/>
        <dbReference type="ChEBI" id="CHEBI:15378"/>
        <dbReference type="ChEBI" id="CHEBI:17389"/>
        <dbReference type="ChEBI" id="CHEBI:17815"/>
        <dbReference type="ChEBI" id="CHEBI:28868"/>
        <dbReference type="EC" id="3.1.1.116"/>
    </reaction>
</comment>
<comment type="similarity">
    <text evidence="4">Belongs to the histone H3 family.</text>
</comment>
<keyword evidence="6" id="KW-0378">Hydrolase</keyword>
<accession>A0A2A2LMY9</accession>
<dbReference type="SUPFAM" id="SSF53474">
    <property type="entry name" value="alpha/beta-Hydrolases"/>
    <property type="match status" value="1"/>
</dbReference>
<dbReference type="STRING" id="2018661.A0A2A2LMY9"/>
<evidence type="ECO:0000256" key="11">
    <source>
        <dbReference type="ARBA" id="ARBA00042703"/>
    </source>
</evidence>
<dbReference type="Proteomes" id="UP000218231">
    <property type="component" value="Unassembled WGS sequence"/>
</dbReference>
<dbReference type="PANTHER" id="PTHR46118:SF4">
    <property type="entry name" value="PROTEIN ABHD11"/>
    <property type="match status" value="1"/>
</dbReference>
<feature type="region of interest" description="Disordered" evidence="19">
    <location>
        <begin position="1"/>
        <end position="38"/>
    </location>
</feature>
<dbReference type="GO" id="GO:0052689">
    <property type="term" value="F:carboxylic ester hydrolase activity"/>
    <property type="evidence" value="ECO:0007669"/>
    <property type="project" value="TreeGrafter"/>
</dbReference>
<dbReference type="PANTHER" id="PTHR46118">
    <property type="entry name" value="PROTEIN ABHD11"/>
    <property type="match status" value="1"/>
</dbReference>
<dbReference type="SUPFAM" id="SSF47113">
    <property type="entry name" value="Histone-fold"/>
    <property type="match status" value="1"/>
</dbReference>
<evidence type="ECO:0000259" key="21">
    <source>
        <dbReference type="Pfam" id="PF00561"/>
    </source>
</evidence>
<evidence type="ECO:0000256" key="13">
    <source>
        <dbReference type="ARBA" id="ARBA00043742"/>
    </source>
</evidence>
<dbReference type="EMBL" id="LIAE01006569">
    <property type="protein sequence ID" value="PAV87415.1"/>
    <property type="molecule type" value="Genomic_DNA"/>
</dbReference>
<name>A0A2A2LMY9_9BILA</name>
<evidence type="ECO:0000256" key="1">
    <source>
        <dbReference type="ARBA" id="ARBA00004123"/>
    </source>
</evidence>
<reference evidence="22 23" key="1">
    <citation type="journal article" date="2017" name="Curr. Biol.">
        <title>Genome architecture and evolution of a unichromosomal asexual nematode.</title>
        <authorList>
            <person name="Fradin H."/>
            <person name="Zegar C."/>
            <person name="Gutwein M."/>
            <person name="Lucas J."/>
            <person name="Kovtun M."/>
            <person name="Corcoran D."/>
            <person name="Baugh L.R."/>
            <person name="Kiontke K."/>
            <person name="Gunsalus K."/>
            <person name="Fitch D.H."/>
            <person name="Piano F."/>
        </authorList>
    </citation>
    <scope>NUCLEOTIDE SEQUENCE [LARGE SCALE GENOMIC DNA]</scope>
    <source>
        <strain evidence="22">PF1309</strain>
    </source>
</reference>
<dbReference type="FunFam" id="1.10.20.10:FF:000085">
    <property type="entry name" value="Histone H3.2"/>
    <property type="match status" value="1"/>
</dbReference>
<comment type="catalytic activity">
    <reaction evidence="18">
        <text>1-octadecanoyl-2-(5Z,8Z,11Z,14Z-eicosatetraenoyl)-sn-glycerol + H2O = 2-(5Z,8Z,11Z,14Z-eicosatetraenoyl)-glycerol + octadecanoate + H(+)</text>
        <dbReference type="Rhea" id="RHEA:38507"/>
        <dbReference type="ChEBI" id="CHEBI:15377"/>
        <dbReference type="ChEBI" id="CHEBI:15378"/>
        <dbReference type="ChEBI" id="CHEBI:25629"/>
        <dbReference type="ChEBI" id="CHEBI:52392"/>
        <dbReference type="ChEBI" id="CHEBI:75728"/>
    </reaction>
</comment>
<keyword evidence="5" id="KW-0158">Chromosome</keyword>
<evidence type="ECO:0000256" key="7">
    <source>
        <dbReference type="ARBA" id="ARBA00023125"/>
    </source>
</evidence>
<comment type="catalytic activity">
    <reaction evidence="16">
        <text>1,2-didecanoylglycerol + H2O = decanoylglycerol + decanoate + H(+)</text>
        <dbReference type="Rhea" id="RHEA:48596"/>
        <dbReference type="ChEBI" id="CHEBI:11152"/>
        <dbReference type="ChEBI" id="CHEBI:15377"/>
        <dbReference type="ChEBI" id="CHEBI:15378"/>
        <dbReference type="ChEBI" id="CHEBI:27689"/>
        <dbReference type="ChEBI" id="CHEBI:90605"/>
    </reaction>
</comment>
<evidence type="ECO:0000256" key="10">
    <source>
        <dbReference type="ARBA" id="ARBA00026104"/>
    </source>
</evidence>
<evidence type="ECO:0000256" key="16">
    <source>
        <dbReference type="ARBA" id="ARBA00048504"/>
    </source>
</evidence>
<evidence type="ECO:0000259" key="20">
    <source>
        <dbReference type="Pfam" id="PF00125"/>
    </source>
</evidence>
<evidence type="ECO:0000256" key="4">
    <source>
        <dbReference type="ARBA" id="ARBA00010343"/>
    </source>
</evidence>
<evidence type="ECO:0000256" key="14">
    <source>
        <dbReference type="ARBA" id="ARBA00044064"/>
    </source>
</evidence>
<comment type="catalytic activity">
    <reaction evidence="15">
        <text>1-octadecanoyl-2-(4Z,7Z,10Z,13Z,16Z,19Z-docosahexaenoyl)-sn-glycerol + H2O = 2-(4Z,7Z,10Z,13Z,16Z,19Z-docosahexaenoyl)-glycerol + octadecanoate + H(+)</text>
        <dbReference type="Rhea" id="RHEA:77107"/>
        <dbReference type="ChEBI" id="CHEBI:15377"/>
        <dbReference type="ChEBI" id="CHEBI:15378"/>
        <dbReference type="ChEBI" id="CHEBI:25629"/>
        <dbReference type="ChEBI" id="CHEBI:77129"/>
        <dbReference type="ChEBI" id="CHEBI:186738"/>
    </reaction>
</comment>
<feature type="domain" description="Core Histone H2A/H2B/H3" evidence="20">
    <location>
        <begin position="67"/>
        <end position="153"/>
    </location>
</feature>
<evidence type="ECO:0000256" key="19">
    <source>
        <dbReference type="SAM" id="MobiDB-lite"/>
    </source>
</evidence>
<evidence type="ECO:0000256" key="5">
    <source>
        <dbReference type="ARBA" id="ARBA00022454"/>
    </source>
</evidence>
<dbReference type="GO" id="GO:0003677">
    <property type="term" value="F:DNA binding"/>
    <property type="evidence" value="ECO:0007669"/>
    <property type="project" value="UniProtKB-KW"/>
</dbReference>
<organism evidence="22 23">
    <name type="scientific">Diploscapter pachys</name>
    <dbReference type="NCBI Taxonomy" id="2018661"/>
    <lineage>
        <taxon>Eukaryota</taxon>
        <taxon>Metazoa</taxon>
        <taxon>Ecdysozoa</taxon>
        <taxon>Nematoda</taxon>
        <taxon>Chromadorea</taxon>
        <taxon>Rhabditida</taxon>
        <taxon>Rhabditina</taxon>
        <taxon>Rhabditomorpha</taxon>
        <taxon>Rhabditoidea</taxon>
        <taxon>Rhabditidae</taxon>
        <taxon>Diploscapter</taxon>
    </lineage>
</organism>
<evidence type="ECO:0000313" key="22">
    <source>
        <dbReference type="EMBL" id="PAV87415.1"/>
    </source>
</evidence>
<evidence type="ECO:0000256" key="18">
    <source>
        <dbReference type="ARBA" id="ARBA00048919"/>
    </source>
</evidence>
<sequence length="442" mass="49620">MVRTKQNARKVGHARGSPGKTPFNSQPTSSGSSATNRNRVQLSTKRNLHKGNKQPLPPIKKKALPKGVLALREIRKFQKSTELLIPRAPFYKVVRDITTKFGTDLRFQGLALQCLHEAAESYLVGLFEEANLCAIHARRVTIMPKDIELVRRIRGETFTGGNFIANCRPVPLASTVYGDPAIDIEMPPLVIAHGLFGQKQNWNSVGKAIQRRLGNTVHCVDMRNHGSSPRAATMTYTDMASDLAEYIRKIRSETGFRKVHLLGHSMGGKAVMRLAIDPNGGQLIERLIVEDVSPKGYSTSHVKFRDYIKAMRQVDMKSTRKQILEQLEPAVPELAVRQFLITNLQPKSDDPSTFEWRCNVDVIDQYVDEVLGFTVPVGSFRGPTLFLYGETSGYVPDSDRPLIRCMFPQVKFEAIPKAGHWVHAEQPAPFIDTVCRFFEEQN</sequence>
<dbReference type="InterPro" id="IPR009072">
    <property type="entry name" value="Histone-fold"/>
</dbReference>
<dbReference type="GO" id="GO:0030527">
    <property type="term" value="F:structural constituent of chromatin"/>
    <property type="evidence" value="ECO:0007669"/>
    <property type="project" value="InterPro"/>
</dbReference>
<keyword evidence="9" id="KW-0544">Nucleosome core</keyword>
<dbReference type="Gene3D" id="3.40.50.1820">
    <property type="entry name" value="alpha/beta hydrolase"/>
    <property type="match status" value="1"/>
</dbReference>
<evidence type="ECO:0000256" key="3">
    <source>
        <dbReference type="ARBA" id="ARBA00008645"/>
    </source>
</evidence>
<evidence type="ECO:0000256" key="6">
    <source>
        <dbReference type="ARBA" id="ARBA00022801"/>
    </source>
</evidence>
<evidence type="ECO:0000256" key="9">
    <source>
        <dbReference type="ARBA" id="ARBA00023269"/>
    </source>
</evidence>
<dbReference type="Gene3D" id="1.10.20.10">
    <property type="entry name" value="Histone, subunit A"/>
    <property type="match status" value="1"/>
</dbReference>
<dbReference type="InterPro" id="IPR000164">
    <property type="entry name" value="Histone_H3/CENP-A"/>
</dbReference>
<gene>
    <name evidence="22" type="ORF">WR25_14220</name>
</gene>
<comment type="similarity">
    <text evidence="3">Belongs to the AB hydrolase superfamily.</text>
</comment>
<evidence type="ECO:0000256" key="12">
    <source>
        <dbReference type="ARBA" id="ARBA00043667"/>
    </source>
</evidence>
<comment type="catalytic activity">
    <reaction evidence="17">
        <text>1-octadecanoyl-2-(9Z-octadecenoyl)-sn-glycerol + H2O = 2-(9Z-octadecenoyl)-glycerol + octadecanoate + H(+)</text>
        <dbReference type="Rhea" id="RHEA:77103"/>
        <dbReference type="ChEBI" id="CHEBI:15377"/>
        <dbReference type="ChEBI" id="CHEBI:15378"/>
        <dbReference type="ChEBI" id="CHEBI:25629"/>
        <dbReference type="ChEBI" id="CHEBI:73990"/>
        <dbReference type="ChEBI" id="CHEBI:75468"/>
    </reaction>
</comment>
<evidence type="ECO:0000256" key="2">
    <source>
        <dbReference type="ARBA" id="ARBA00004286"/>
    </source>
</evidence>
<dbReference type="GO" id="GO:0046982">
    <property type="term" value="F:protein heterodimerization activity"/>
    <property type="evidence" value="ECO:0007669"/>
    <property type="project" value="InterPro"/>
</dbReference>
<dbReference type="GO" id="GO:0005739">
    <property type="term" value="C:mitochondrion"/>
    <property type="evidence" value="ECO:0007669"/>
    <property type="project" value="TreeGrafter"/>
</dbReference>
<dbReference type="GO" id="GO:0005634">
    <property type="term" value="C:nucleus"/>
    <property type="evidence" value="ECO:0007669"/>
    <property type="project" value="UniProtKB-SubCell"/>
</dbReference>
<keyword evidence="23" id="KW-1185">Reference proteome</keyword>
<dbReference type="InterPro" id="IPR000073">
    <property type="entry name" value="AB_hydrolase_1"/>
</dbReference>
<dbReference type="OrthoDB" id="8119704at2759"/>
<evidence type="ECO:0000256" key="8">
    <source>
        <dbReference type="ARBA" id="ARBA00023242"/>
    </source>
</evidence>
<keyword evidence="8" id="KW-0539">Nucleus</keyword>
<dbReference type="Pfam" id="PF00125">
    <property type="entry name" value="Histone"/>
    <property type="match status" value="1"/>
</dbReference>
<evidence type="ECO:0000313" key="23">
    <source>
        <dbReference type="Proteomes" id="UP000218231"/>
    </source>
</evidence>
<protein>
    <recommendedName>
        <fullName evidence="14">sn-1-specific diacylglycerol lipase ABHD11</fullName>
        <ecNumber evidence="10">3.1.1.116</ecNumber>
    </recommendedName>
    <alternativeName>
        <fullName evidence="11">Alpha/beta hydrolase domain-containing protein 11</fullName>
    </alternativeName>
</protein>